<dbReference type="CDD" id="cd13432">
    <property type="entry name" value="LDT_IgD_like_2"/>
    <property type="match status" value="1"/>
</dbReference>
<keyword evidence="8" id="KW-0564">Palmitate</keyword>
<evidence type="ECO:0000256" key="9">
    <source>
        <dbReference type="ARBA" id="ARBA00023288"/>
    </source>
</evidence>
<name>A0A6J7L339_9ZZZZ</name>
<feature type="domain" description="L,D-TPase catalytic" evidence="14">
    <location>
        <begin position="253"/>
        <end position="379"/>
    </location>
</feature>
<dbReference type="GO" id="GO:0005576">
    <property type="term" value="C:extracellular region"/>
    <property type="evidence" value="ECO:0007669"/>
    <property type="project" value="TreeGrafter"/>
</dbReference>
<keyword evidence="6" id="KW-0573">Peptidoglycan synthesis</keyword>
<dbReference type="Gene3D" id="2.60.40.3710">
    <property type="match status" value="1"/>
</dbReference>
<dbReference type="EMBL" id="CAFBMW010000035">
    <property type="protein sequence ID" value="CAB4960719.1"/>
    <property type="molecule type" value="Genomic_DNA"/>
</dbReference>
<dbReference type="Gene3D" id="2.40.440.10">
    <property type="entry name" value="L,D-transpeptidase catalytic domain-like"/>
    <property type="match status" value="1"/>
</dbReference>
<evidence type="ECO:0000256" key="5">
    <source>
        <dbReference type="ARBA" id="ARBA00022960"/>
    </source>
</evidence>
<organism evidence="15">
    <name type="scientific">freshwater metagenome</name>
    <dbReference type="NCBI Taxonomy" id="449393"/>
    <lineage>
        <taxon>unclassified sequences</taxon>
        <taxon>metagenomes</taxon>
        <taxon>ecological metagenomes</taxon>
    </lineage>
</organism>
<evidence type="ECO:0000256" key="7">
    <source>
        <dbReference type="ARBA" id="ARBA00023136"/>
    </source>
</evidence>
<evidence type="ECO:0000256" key="8">
    <source>
        <dbReference type="ARBA" id="ARBA00023139"/>
    </source>
</evidence>
<dbReference type="InterPro" id="IPR005490">
    <property type="entry name" value="LD_TPept_cat_dom"/>
</dbReference>
<dbReference type="UniPathway" id="UPA00219"/>
<dbReference type="GO" id="GO:0016746">
    <property type="term" value="F:acyltransferase activity"/>
    <property type="evidence" value="ECO:0007669"/>
    <property type="project" value="UniProtKB-KW"/>
</dbReference>
<dbReference type="PROSITE" id="PS51257">
    <property type="entry name" value="PROKAR_LIPOPROTEIN"/>
    <property type="match status" value="1"/>
</dbReference>
<dbReference type="AlphaFoldDB" id="A0A6J7L339"/>
<proteinExistence type="predicted"/>
<comment type="pathway">
    <text evidence="1">Cell wall biogenesis; peptidoglycan biosynthesis.</text>
</comment>
<dbReference type="PANTHER" id="PTHR30582">
    <property type="entry name" value="L,D-TRANSPEPTIDASE"/>
    <property type="match status" value="1"/>
</dbReference>
<accession>A0A6J7L339</accession>
<dbReference type="PANTHER" id="PTHR30582:SF2">
    <property type="entry name" value="L,D-TRANSPEPTIDASE YCIB-RELATED"/>
    <property type="match status" value="1"/>
</dbReference>
<evidence type="ECO:0000256" key="12">
    <source>
        <dbReference type="ARBA" id="ARBA00060592"/>
    </source>
</evidence>
<dbReference type="Pfam" id="PF17964">
    <property type="entry name" value="Big_10"/>
    <property type="match status" value="1"/>
</dbReference>
<feature type="region of interest" description="Disordered" evidence="13">
    <location>
        <begin position="39"/>
        <end position="59"/>
    </location>
</feature>
<keyword evidence="7" id="KW-0472">Membrane</keyword>
<evidence type="ECO:0000256" key="1">
    <source>
        <dbReference type="ARBA" id="ARBA00004752"/>
    </source>
</evidence>
<keyword evidence="2" id="KW-1003">Cell membrane</keyword>
<dbReference type="GO" id="GO:0071972">
    <property type="term" value="F:peptidoglycan L,D-transpeptidase activity"/>
    <property type="evidence" value="ECO:0007669"/>
    <property type="project" value="TreeGrafter"/>
</dbReference>
<evidence type="ECO:0000256" key="11">
    <source>
        <dbReference type="ARBA" id="ARBA00023316"/>
    </source>
</evidence>
<keyword evidence="9" id="KW-0449">Lipoprotein</keyword>
<keyword evidence="4" id="KW-0732">Signal</keyword>
<evidence type="ECO:0000313" key="15">
    <source>
        <dbReference type="EMBL" id="CAB4960719.1"/>
    </source>
</evidence>
<evidence type="ECO:0000256" key="4">
    <source>
        <dbReference type="ARBA" id="ARBA00022729"/>
    </source>
</evidence>
<dbReference type="GO" id="GO:0018104">
    <property type="term" value="P:peptidoglycan-protein cross-linking"/>
    <property type="evidence" value="ECO:0007669"/>
    <property type="project" value="TreeGrafter"/>
</dbReference>
<keyword evidence="10" id="KW-0012">Acyltransferase</keyword>
<evidence type="ECO:0000256" key="6">
    <source>
        <dbReference type="ARBA" id="ARBA00022984"/>
    </source>
</evidence>
<dbReference type="Pfam" id="PF03734">
    <property type="entry name" value="YkuD"/>
    <property type="match status" value="1"/>
</dbReference>
<protein>
    <submittedName>
        <fullName evidence="15">Unannotated protein</fullName>
    </submittedName>
</protein>
<dbReference type="InterPro" id="IPR038063">
    <property type="entry name" value="Transpep_catalytic_dom"/>
</dbReference>
<keyword evidence="5" id="KW-0133">Cell shape</keyword>
<dbReference type="Gene3D" id="2.60.40.3780">
    <property type="match status" value="1"/>
</dbReference>
<keyword evidence="11" id="KW-0961">Cell wall biogenesis/degradation</keyword>
<evidence type="ECO:0000256" key="3">
    <source>
        <dbReference type="ARBA" id="ARBA00022679"/>
    </source>
</evidence>
<evidence type="ECO:0000256" key="10">
    <source>
        <dbReference type="ARBA" id="ARBA00023315"/>
    </source>
</evidence>
<dbReference type="GO" id="GO:0071555">
    <property type="term" value="P:cell wall organization"/>
    <property type="evidence" value="ECO:0007669"/>
    <property type="project" value="UniProtKB-KW"/>
</dbReference>
<gene>
    <name evidence="15" type="ORF">UFOPK3662_03213</name>
</gene>
<dbReference type="GO" id="GO:0008360">
    <property type="term" value="P:regulation of cell shape"/>
    <property type="evidence" value="ECO:0007669"/>
    <property type="project" value="UniProtKB-KW"/>
</dbReference>
<dbReference type="CDD" id="cd16913">
    <property type="entry name" value="YkuD_like"/>
    <property type="match status" value="1"/>
</dbReference>
<sequence length="408" mass="43346">MPDRALAPLPRSQPLRRRTSAAAALLALTGTLAACSTVEGGTGGDRPGAAATSASAAPDPVRLTTSFADPTAVPIDAPVTVGTSSGTLDDVRVTSAAGNLDGSVAGGTWTATTLLEPGTDYTITASATRSDGRRVERTQTFSTVDLTLDEQTFAAVAPLDGETVGVGMPVVVTFDLPVTDRALFEEHMEVSSTPSQRGSWYWLSDREAHWRPATYWKPGTDVSVDLDINSLPAGNGIYGQESRSINFTVGDSVVSKVDVRTHTMRTFVDGELARTMPISAGKAGWETRSGTKVIIETFRRKRMSAATIGVDESDPEFYDLTNVQYALRVTYSGEFLHAAPWSAGSQGNANVSHGCVGMSLADAAWLYERTRRGDVVEVVGSERRMTLENGFGDWNLSPADWKSGSALS</sequence>
<evidence type="ECO:0000259" key="14">
    <source>
        <dbReference type="PROSITE" id="PS52029"/>
    </source>
</evidence>
<keyword evidence="3" id="KW-0808">Transferase</keyword>
<dbReference type="InterPro" id="IPR050979">
    <property type="entry name" value="LD-transpeptidase"/>
</dbReference>
<dbReference type="InterPro" id="IPR041280">
    <property type="entry name" value="Big_10"/>
</dbReference>
<dbReference type="SUPFAM" id="SSF141523">
    <property type="entry name" value="L,D-transpeptidase catalytic domain-like"/>
    <property type="match status" value="1"/>
</dbReference>
<evidence type="ECO:0000256" key="2">
    <source>
        <dbReference type="ARBA" id="ARBA00022475"/>
    </source>
</evidence>
<comment type="pathway">
    <text evidence="12">Glycan biosynthesis.</text>
</comment>
<reference evidence="15" key="1">
    <citation type="submission" date="2020-05" db="EMBL/GenBank/DDBJ databases">
        <authorList>
            <person name="Chiriac C."/>
            <person name="Salcher M."/>
            <person name="Ghai R."/>
            <person name="Kavagutti S V."/>
        </authorList>
    </citation>
    <scope>NUCLEOTIDE SEQUENCE</scope>
</reference>
<evidence type="ECO:0000256" key="13">
    <source>
        <dbReference type="SAM" id="MobiDB-lite"/>
    </source>
</evidence>
<dbReference type="PROSITE" id="PS52029">
    <property type="entry name" value="LD_TPASE"/>
    <property type="match status" value="1"/>
</dbReference>
<dbReference type="FunFam" id="2.40.440.10:FF:000005">
    <property type="entry name" value="L,D-transpeptidase 2"/>
    <property type="match status" value="1"/>
</dbReference>